<dbReference type="SUPFAM" id="SSF103473">
    <property type="entry name" value="MFS general substrate transporter"/>
    <property type="match status" value="1"/>
</dbReference>
<feature type="transmembrane region" description="Helical" evidence="7">
    <location>
        <begin position="89"/>
        <end position="108"/>
    </location>
</feature>
<evidence type="ECO:0000313" key="9">
    <source>
        <dbReference type="EMBL" id="MFC6018017.1"/>
    </source>
</evidence>
<feature type="transmembrane region" description="Helical" evidence="7">
    <location>
        <begin position="61"/>
        <end position="82"/>
    </location>
</feature>
<evidence type="ECO:0000256" key="6">
    <source>
        <dbReference type="ARBA" id="ARBA00023136"/>
    </source>
</evidence>
<evidence type="ECO:0000256" key="4">
    <source>
        <dbReference type="ARBA" id="ARBA00022692"/>
    </source>
</evidence>
<gene>
    <name evidence="9" type="ORF">ACFP2T_17585</name>
</gene>
<dbReference type="InterPro" id="IPR020846">
    <property type="entry name" value="MFS_dom"/>
</dbReference>
<evidence type="ECO:0000256" key="3">
    <source>
        <dbReference type="ARBA" id="ARBA00022475"/>
    </source>
</evidence>
<keyword evidence="10" id="KW-1185">Reference proteome</keyword>
<keyword evidence="2" id="KW-0813">Transport</keyword>
<evidence type="ECO:0000256" key="7">
    <source>
        <dbReference type="SAM" id="Phobius"/>
    </source>
</evidence>
<evidence type="ECO:0000256" key="5">
    <source>
        <dbReference type="ARBA" id="ARBA00022989"/>
    </source>
</evidence>
<name>A0ABW1K889_9ACTN</name>
<feature type="transmembrane region" description="Helical" evidence="7">
    <location>
        <begin position="30"/>
        <end position="49"/>
    </location>
</feature>
<evidence type="ECO:0000256" key="1">
    <source>
        <dbReference type="ARBA" id="ARBA00004651"/>
    </source>
</evidence>
<feature type="transmembrane region" description="Helical" evidence="7">
    <location>
        <begin position="156"/>
        <end position="182"/>
    </location>
</feature>
<feature type="transmembrane region" description="Helical" evidence="7">
    <location>
        <begin position="244"/>
        <end position="261"/>
    </location>
</feature>
<feature type="transmembrane region" description="Helical" evidence="7">
    <location>
        <begin position="374"/>
        <end position="396"/>
    </location>
</feature>
<comment type="subcellular location">
    <subcellularLocation>
        <location evidence="1">Cell membrane</location>
        <topology evidence="1">Multi-pass membrane protein</topology>
    </subcellularLocation>
</comment>
<keyword evidence="4 7" id="KW-0812">Transmembrane</keyword>
<evidence type="ECO:0000259" key="8">
    <source>
        <dbReference type="PROSITE" id="PS50850"/>
    </source>
</evidence>
<dbReference type="InterPro" id="IPR011701">
    <property type="entry name" value="MFS"/>
</dbReference>
<dbReference type="RefSeq" id="WP_377422935.1">
    <property type="nucleotide sequence ID" value="NZ_JBHSPR010000011.1"/>
</dbReference>
<dbReference type="Pfam" id="PF07690">
    <property type="entry name" value="MFS_1"/>
    <property type="match status" value="1"/>
</dbReference>
<evidence type="ECO:0000313" key="10">
    <source>
        <dbReference type="Proteomes" id="UP001596203"/>
    </source>
</evidence>
<feature type="transmembrane region" description="Helical" evidence="7">
    <location>
        <begin position="309"/>
        <end position="330"/>
    </location>
</feature>
<evidence type="ECO:0000256" key="2">
    <source>
        <dbReference type="ARBA" id="ARBA00022448"/>
    </source>
</evidence>
<dbReference type="PROSITE" id="PS00217">
    <property type="entry name" value="SUGAR_TRANSPORT_2"/>
    <property type="match status" value="1"/>
</dbReference>
<dbReference type="PANTHER" id="PTHR43045:SF7">
    <property type="entry name" value="MAJOR FACILITATOR SUPERFAMILY TRANSPORTER"/>
    <property type="match status" value="1"/>
</dbReference>
<proteinExistence type="predicted"/>
<feature type="transmembrane region" description="Helical" evidence="7">
    <location>
        <begin position="114"/>
        <end position="135"/>
    </location>
</feature>
<comment type="caution">
    <text evidence="9">The sequence shown here is derived from an EMBL/GenBank/DDBJ whole genome shotgun (WGS) entry which is preliminary data.</text>
</comment>
<dbReference type="Proteomes" id="UP001596203">
    <property type="component" value="Unassembled WGS sequence"/>
</dbReference>
<feature type="domain" description="Major facilitator superfamily (MFS) profile" evidence="8">
    <location>
        <begin position="18"/>
        <end position="427"/>
    </location>
</feature>
<dbReference type="PROSITE" id="PS50850">
    <property type="entry name" value="MFS"/>
    <property type="match status" value="1"/>
</dbReference>
<dbReference type="PANTHER" id="PTHR43045">
    <property type="entry name" value="SHIKIMATE TRANSPORTER"/>
    <property type="match status" value="1"/>
</dbReference>
<dbReference type="Gene3D" id="1.20.1250.20">
    <property type="entry name" value="MFS general substrate transporter like domains"/>
    <property type="match status" value="1"/>
</dbReference>
<keyword evidence="3" id="KW-1003">Cell membrane</keyword>
<organism evidence="9 10">
    <name type="scientific">Plantactinospora solaniradicis</name>
    <dbReference type="NCBI Taxonomy" id="1723736"/>
    <lineage>
        <taxon>Bacteria</taxon>
        <taxon>Bacillati</taxon>
        <taxon>Actinomycetota</taxon>
        <taxon>Actinomycetes</taxon>
        <taxon>Micromonosporales</taxon>
        <taxon>Micromonosporaceae</taxon>
        <taxon>Plantactinospora</taxon>
    </lineage>
</organism>
<keyword evidence="5 7" id="KW-1133">Transmembrane helix</keyword>
<feature type="transmembrane region" description="Helical" evidence="7">
    <location>
        <begin position="336"/>
        <end position="362"/>
    </location>
</feature>
<accession>A0ABW1K889</accession>
<protein>
    <submittedName>
        <fullName evidence="9">MFS transporter</fullName>
    </submittedName>
</protein>
<dbReference type="InterPro" id="IPR005829">
    <property type="entry name" value="Sugar_transporter_CS"/>
</dbReference>
<dbReference type="EMBL" id="JBHSPR010000011">
    <property type="protein sequence ID" value="MFC6018017.1"/>
    <property type="molecule type" value="Genomic_DNA"/>
</dbReference>
<feature type="transmembrane region" description="Helical" evidence="7">
    <location>
        <begin position="281"/>
        <end position="302"/>
    </location>
</feature>
<sequence length="441" mass="46985">MTVTSDPPPAVRQKRRQALVATGVGNFLEWYDFAVYGLLAVLLGQLFFADDDPVTATLRSLGVFAVGFFFRPLGAILLGVIGDKLGRRTALVISITTMGAATVLIGFLPTYDQIGVVAPILLIVIRAIQGLSAGGEWTTSSAYVIEGAPKHARARYGSVISGTGALATAFGSFFALGLNTVFTREQMLSFGWRIPFWIAGLLVVVGLIIRLRLDESPVFTQLRAEQRISRSPLRTGLRANWKPGVLTLAFGTLHGVGYYYIATYTVNYLQVTVELDAEQALLIVGSALLCYASLCGVAGWIVDRVGRRVPNLLVAAGYVILPIPAFALMGTGAIPLIVTGLLALVVVQAFASVTCVVLLVELFPASTRSSSSAISFNFAIAFIAGPAPYVGAWLAATLGSPIAPAYYLVALAIIAITVLVKLLPETKDWDLSSDRSQWVSP</sequence>
<dbReference type="PROSITE" id="PS00216">
    <property type="entry name" value="SUGAR_TRANSPORT_1"/>
    <property type="match status" value="1"/>
</dbReference>
<dbReference type="InterPro" id="IPR036259">
    <property type="entry name" value="MFS_trans_sf"/>
</dbReference>
<feature type="transmembrane region" description="Helical" evidence="7">
    <location>
        <begin position="402"/>
        <end position="423"/>
    </location>
</feature>
<feature type="transmembrane region" description="Helical" evidence="7">
    <location>
        <begin position="194"/>
        <end position="213"/>
    </location>
</feature>
<keyword evidence="6 7" id="KW-0472">Membrane</keyword>
<reference evidence="10" key="1">
    <citation type="journal article" date="2019" name="Int. J. Syst. Evol. Microbiol.">
        <title>The Global Catalogue of Microorganisms (GCM) 10K type strain sequencing project: providing services to taxonomists for standard genome sequencing and annotation.</title>
        <authorList>
            <consortium name="The Broad Institute Genomics Platform"/>
            <consortium name="The Broad Institute Genome Sequencing Center for Infectious Disease"/>
            <person name="Wu L."/>
            <person name="Ma J."/>
        </authorList>
    </citation>
    <scope>NUCLEOTIDE SEQUENCE [LARGE SCALE GENOMIC DNA]</scope>
    <source>
        <strain evidence="10">ZS-35-S2</strain>
    </source>
</reference>